<keyword evidence="3" id="KW-1185">Reference proteome</keyword>
<name>A0A9J5ZDZ0_SOLCO</name>
<feature type="compositionally biased region" description="Polar residues" evidence="1">
    <location>
        <begin position="1"/>
        <end position="23"/>
    </location>
</feature>
<organism evidence="2 3">
    <name type="scientific">Solanum commersonii</name>
    <name type="common">Commerson's wild potato</name>
    <name type="synonym">Commerson's nightshade</name>
    <dbReference type="NCBI Taxonomy" id="4109"/>
    <lineage>
        <taxon>Eukaryota</taxon>
        <taxon>Viridiplantae</taxon>
        <taxon>Streptophyta</taxon>
        <taxon>Embryophyta</taxon>
        <taxon>Tracheophyta</taxon>
        <taxon>Spermatophyta</taxon>
        <taxon>Magnoliopsida</taxon>
        <taxon>eudicotyledons</taxon>
        <taxon>Gunneridae</taxon>
        <taxon>Pentapetalae</taxon>
        <taxon>asterids</taxon>
        <taxon>lamiids</taxon>
        <taxon>Solanales</taxon>
        <taxon>Solanaceae</taxon>
        <taxon>Solanoideae</taxon>
        <taxon>Solaneae</taxon>
        <taxon>Solanum</taxon>
    </lineage>
</organism>
<feature type="compositionally biased region" description="Basic and acidic residues" evidence="1">
    <location>
        <begin position="57"/>
        <end position="73"/>
    </location>
</feature>
<comment type="caution">
    <text evidence="2">The sequence shown here is derived from an EMBL/GenBank/DDBJ whole genome shotgun (WGS) entry which is preliminary data.</text>
</comment>
<feature type="region of interest" description="Disordered" evidence="1">
    <location>
        <begin position="57"/>
        <end position="86"/>
    </location>
</feature>
<dbReference type="EMBL" id="JACXVP010000004">
    <property type="protein sequence ID" value="KAG5609732.1"/>
    <property type="molecule type" value="Genomic_DNA"/>
</dbReference>
<sequence>MDYTTMKSYTSMTLQHNPASQGQDPPMSRQIDDHQRLIIEPDGFGSVGARIVARDMTLEPDPSKDPAKNDKVITPETGSHSNGTETRRKIQLNTPHSEVTEEVVENLQQINGTVAKEVVKDTGKDEKTNEPWVNMFKKNRNVGNGYPGNPDGLFYKLQTTDFEEMGEGIVIQQMEVECIAQGQNRNEEEQNQTQLRGKSREFTLKDFPILYSVPIKNRFIAVSAGGGST</sequence>
<reference evidence="2 3" key="1">
    <citation type="submission" date="2020-09" db="EMBL/GenBank/DDBJ databases">
        <title>De no assembly of potato wild relative species, Solanum commersonii.</title>
        <authorList>
            <person name="Cho K."/>
        </authorList>
    </citation>
    <scope>NUCLEOTIDE SEQUENCE [LARGE SCALE GENOMIC DNA]</scope>
    <source>
        <strain evidence="2">LZ3.2</strain>
        <tissue evidence="2">Leaf</tissue>
    </source>
</reference>
<accession>A0A9J5ZDZ0</accession>
<feature type="region of interest" description="Disordered" evidence="1">
    <location>
        <begin position="1"/>
        <end position="28"/>
    </location>
</feature>
<gene>
    <name evidence="2" type="ORF">H5410_021013</name>
</gene>
<protein>
    <submittedName>
        <fullName evidence="2">Uncharacterized protein</fullName>
    </submittedName>
</protein>
<dbReference type="OrthoDB" id="10533203at2759"/>
<evidence type="ECO:0000256" key="1">
    <source>
        <dbReference type="SAM" id="MobiDB-lite"/>
    </source>
</evidence>
<evidence type="ECO:0000313" key="3">
    <source>
        <dbReference type="Proteomes" id="UP000824120"/>
    </source>
</evidence>
<proteinExistence type="predicted"/>
<dbReference type="AlphaFoldDB" id="A0A9J5ZDZ0"/>
<dbReference type="Proteomes" id="UP000824120">
    <property type="component" value="Chromosome 4"/>
</dbReference>
<evidence type="ECO:0000313" key="2">
    <source>
        <dbReference type="EMBL" id="KAG5609732.1"/>
    </source>
</evidence>